<accession>A0A1L8CTU1</accession>
<sequence>MEVEKEVKNKVLFVRISGEIDLKEADRLRREVDEVIENYPVKDIVFNLKNVYFIDSSGLGVILGRFKKVRSLGGRVYLAATNEKIKKLLELSGFFRIMKGISREEEVWEEKAHEA</sequence>
<dbReference type="EMBL" id="BDJK01000011">
    <property type="protein sequence ID" value="GAV22336.1"/>
    <property type="molecule type" value="Genomic_DNA"/>
</dbReference>
<dbReference type="STRING" id="870242.cpu_08460"/>
<dbReference type="PANTHER" id="PTHR33495">
    <property type="entry name" value="ANTI-SIGMA FACTOR ANTAGONIST TM_1081-RELATED-RELATED"/>
    <property type="match status" value="1"/>
</dbReference>
<dbReference type="InterPro" id="IPR014237">
    <property type="entry name" value="Anti-sigma_F_ant"/>
</dbReference>
<proteinExistence type="inferred from homology"/>
<keyword evidence="4" id="KW-0597">Phosphoprotein</keyword>
<dbReference type="GO" id="GO:0030435">
    <property type="term" value="P:sporulation resulting in formation of a cellular spore"/>
    <property type="evidence" value="ECO:0007669"/>
    <property type="project" value="UniProtKB-KW"/>
</dbReference>
<evidence type="ECO:0000313" key="8">
    <source>
        <dbReference type="EMBL" id="GAV22336.1"/>
    </source>
</evidence>
<evidence type="ECO:0000256" key="2">
    <source>
        <dbReference type="ARBA" id="ARBA00009013"/>
    </source>
</evidence>
<dbReference type="InterPro" id="IPR002645">
    <property type="entry name" value="STAS_dom"/>
</dbReference>
<dbReference type="InterPro" id="IPR036513">
    <property type="entry name" value="STAS_dom_sf"/>
</dbReference>
<comment type="similarity">
    <text evidence="2 6">Belongs to the anti-sigma-factor antagonist family.</text>
</comment>
<dbReference type="GO" id="GO:0045152">
    <property type="term" value="F:antisigma factor binding"/>
    <property type="evidence" value="ECO:0007669"/>
    <property type="project" value="InterPro"/>
</dbReference>
<dbReference type="AlphaFoldDB" id="A0A1L8CTU1"/>
<dbReference type="GO" id="GO:0043856">
    <property type="term" value="F:anti-sigma factor antagonist activity"/>
    <property type="evidence" value="ECO:0007669"/>
    <property type="project" value="InterPro"/>
</dbReference>
<dbReference type="CDD" id="cd07043">
    <property type="entry name" value="STAS_anti-anti-sigma_factors"/>
    <property type="match status" value="1"/>
</dbReference>
<keyword evidence="5" id="KW-0749">Sporulation</keyword>
<dbReference type="SUPFAM" id="SSF52091">
    <property type="entry name" value="SpoIIaa-like"/>
    <property type="match status" value="1"/>
</dbReference>
<evidence type="ECO:0000256" key="5">
    <source>
        <dbReference type="ARBA" id="ARBA00022969"/>
    </source>
</evidence>
<dbReference type="PANTHER" id="PTHR33495:SF2">
    <property type="entry name" value="ANTI-SIGMA FACTOR ANTAGONIST TM_1081-RELATED"/>
    <property type="match status" value="1"/>
</dbReference>
<feature type="domain" description="STAS" evidence="7">
    <location>
        <begin position="1"/>
        <end position="115"/>
    </location>
</feature>
<evidence type="ECO:0000256" key="6">
    <source>
        <dbReference type="RuleBase" id="RU003749"/>
    </source>
</evidence>
<comment type="caution">
    <text evidence="8">The sequence shown here is derived from an EMBL/GenBank/DDBJ whole genome shotgun (WGS) entry which is preliminary data.</text>
</comment>
<organism evidence="8 9">
    <name type="scientific">Carboxydothermus pertinax</name>
    <dbReference type="NCBI Taxonomy" id="870242"/>
    <lineage>
        <taxon>Bacteria</taxon>
        <taxon>Bacillati</taxon>
        <taxon>Bacillota</taxon>
        <taxon>Clostridia</taxon>
        <taxon>Thermoanaerobacterales</taxon>
        <taxon>Thermoanaerobacteraceae</taxon>
        <taxon>Carboxydothermus</taxon>
    </lineage>
</organism>
<evidence type="ECO:0000313" key="9">
    <source>
        <dbReference type="Proteomes" id="UP000187485"/>
    </source>
</evidence>
<dbReference type="NCBIfam" id="TIGR00377">
    <property type="entry name" value="ant_ant_sig"/>
    <property type="match status" value="1"/>
</dbReference>
<evidence type="ECO:0000256" key="1">
    <source>
        <dbReference type="ARBA" id="ARBA00001976"/>
    </source>
</evidence>
<protein>
    <recommendedName>
        <fullName evidence="3 6">Anti-sigma F factor antagonist</fullName>
    </recommendedName>
    <alternativeName>
        <fullName evidence="6">Stage II sporulation protein</fullName>
    </alternativeName>
</protein>
<evidence type="ECO:0000256" key="3">
    <source>
        <dbReference type="ARBA" id="ARBA00020784"/>
    </source>
</evidence>
<dbReference type="PROSITE" id="PS50801">
    <property type="entry name" value="STAS"/>
    <property type="match status" value="1"/>
</dbReference>
<dbReference type="NCBIfam" id="TIGR02886">
    <property type="entry name" value="spore_II_AA"/>
    <property type="match status" value="1"/>
</dbReference>
<name>A0A1L8CTU1_9THEO</name>
<dbReference type="InterPro" id="IPR003658">
    <property type="entry name" value="Anti-sigma_ant"/>
</dbReference>
<dbReference type="Proteomes" id="UP000187485">
    <property type="component" value="Unassembled WGS sequence"/>
</dbReference>
<keyword evidence="9" id="KW-1185">Reference proteome</keyword>
<comment type="function">
    <text evidence="1">In the phosphorylated form it could act as an anti-anti-sigma factor that counteracts SpoIIAB and thus releases sigma f from inhibition.</text>
</comment>
<dbReference type="Pfam" id="PF01740">
    <property type="entry name" value="STAS"/>
    <property type="match status" value="1"/>
</dbReference>
<evidence type="ECO:0000256" key="4">
    <source>
        <dbReference type="ARBA" id="ARBA00022553"/>
    </source>
</evidence>
<reference evidence="9" key="1">
    <citation type="submission" date="2016-12" db="EMBL/GenBank/DDBJ databases">
        <title>Draft Genome Sequences od Carboxydothermus pertinax and islandicus, Hydrogenogenic Carboxydotrophic Bacteria.</title>
        <authorList>
            <person name="Fukuyama Y."/>
            <person name="Ohmae K."/>
            <person name="Yoneda Y."/>
            <person name="Yoshida T."/>
            <person name="Sako Y."/>
        </authorList>
    </citation>
    <scope>NUCLEOTIDE SEQUENCE [LARGE SCALE GENOMIC DNA]</scope>
    <source>
        <strain evidence="9">Ug1</strain>
    </source>
</reference>
<gene>
    <name evidence="8" type="ORF">cpu_08460</name>
</gene>
<dbReference type="RefSeq" id="WP_234970185.1">
    <property type="nucleotide sequence ID" value="NZ_BDJK01000011.1"/>
</dbReference>
<dbReference type="Gene3D" id="3.30.750.24">
    <property type="entry name" value="STAS domain"/>
    <property type="match status" value="1"/>
</dbReference>
<evidence type="ECO:0000259" key="7">
    <source>
        <dbReference type="PROSITE" id="PS50801"/>
    </source>
</evidence>